<evidence type="ECO:0000256" key="2">
    <source>
        <dbReference type="ARBA" id="ARBA00022679"/>
    </source>
</evidence>
<evidence type="ECO:0000256" key="1">
    <source>
        <dbReference type="ARBA" id="ARBA00022605"/>
    </source>
</evidence>
<dbReference type="HAMAP" id="MF_00109">
    <property type="entry name" value="Shikimate_kinase"/>
    <property type="match status" value="1"/>
</dbReference>
<comment type="similarity">
    <text evidence="7">Belongs to the shikimate kinase family.</text>
</comment>
<keyword evidence="7" id="KW-0963">Cytoplasm</keyword>
<reference evidence="8 9" key="1">
    <citation type="journal article" date="2016" name="Nat. Commun.">
        <title>Thousands of microbial genomes shed light on interconnected biogeochemical processes in an aquifer system.</title>
        <authorList>
            <person name="Anantharaman K."/>
            <person name="Brown C.T."/>
            <person name="Hug L.A."/>
            <person name="Sharon I."/>
            <person name="Castelle C.J."/>
            <person name="Probst A.J."/>
            <person name="Thomas B.C."/>
            <person name="Singh A."/>
            <person name="Wilkins M.J."/>
            <person name="Karaoz U."/>
            <person name="Brodie E.L."/>
            <person name="Williams K.H."/>
            <person name="Hubbard S.S."/>
            <person name="Banfield J.F."/>
        </authorList>
    </citation>
    <scope>NUCLEOTIDE SEQUENCE [LARGE SCALE GENOMIC DNA]</scope>
</reference>
<dbReference type="InterPro" id="IPR027417">
    <property type="entry name" value="P-loop_NTPase"/>
</dbReference>
<feature type="binding site" evidence="7">
    <location>
        <position position="151"/>
    </location>
    <ligand>
        <name>substrate</name>
    </ligand>
</feature>
<feature type="binding site" evidence="7">
    <location>
        <position position="39"/>
    </location>
    <ligand>
        <name>substrate</name>
    </ligand>
</feature>
<dbReference type="GO" id="GO:0004765">
    <property type="term" value="F:shikimate kinase activity"/>
    <property type="evidence" value="ECO:0007669"/>
    <property type="project" value="UniProtKB-UniRule"/>
</dbReference>
<evidence type="ECO:0000256" key="6">
    <source>
        <dbReference type="ARBA" id="ARBA00023141"/>
    </source>
</evidence>
<dbReference type="PANTHER" id="PTHR21087">
    <property type="entry name" value="SHIKIMATE KINASE"/>
    <property type="match status" value="1"/>
</dbReference>
<dbReference type="Proteomes" id="UP000178323">
    <property type="component" value="Unassembled WGS sequence"/>
</dbReference>
<dbReference type="EMBL" id="MFFS01000061">
    <property type="protein sequence ID" value="OGF21460.1"/>
    <property type="molecule type" value="Genomic_DNA"/>
</dbReference>
<evidence type="ECO:0000256" key="3">
    <source>
        <dbReference type="ARBA" id="ARBA00022741"/>
    </source>
</evidence>
<dbReference type="GO" id="GO:0008652">
    <property type="term" value="P:amino acid biosynthetic process"/>
    <property type="evidence" value="ECO:0007669"/>
    <property type="project" value="UniProtKB-KW"/>
</dbReference>
<gene>
    <name evidence="7" type="primary">aroK</name>
    <name evidence="8" type="ORF">A2Y83_00220</name>
</gene>
<dbReference type="InterPro" id="IPR031322">
    <property type="entry name" value="Shikimate/glucono_kinase"/>
</dbReference>
<keyword evidence="1 7" id="KW-0028">Amino-acid biosynthesis</keyword>
<dbReference type="PANTHER" id="PTHR21087:SF16">
    <property type="entry name" value="SHIKIMATE KINASE 1, CHLOROPLASTIC"/>
    <property type="match status" value="1"/>
</dbReference>
<keyword evidence="6 7" id="KW-0057">Aromatic amino acid biosynthesis</keyword>
<protein>
    <recommendedName>
        <fullName evidence="7">Shikimate kinase</fullName>
        <shortName evidence="7">SK</shortName>
        <ecNumber evidence="7">2.7.1.71</ecNumber>
    </recommendedName>
</protein>
<feature type="binding site" evidence="7">
    <location>
        <position position="130"/>
    </location>
    <ligand>
        <name>ATP</name>
        <dbReference type="ChEBI" id="CHEBI:30616"/>
    </ligand>
</feature>
<evidence type="ECO:0000256" key="4">
    <source>
        <dbReference type="ARBA" id="ARBA00022777"/>
    </source>
</evidence>
<name>A0A1F5S433_9BACT</name>
<proteinExistence type="inferred from homology"/>
<comment type="cofactor">
    <cofactor evidence="7">
        <name>Mg(2+)</name>
        <dbReference type="ChEBI" id="CHEBI:18420"/>
    </cofactor>
    <text evidence="7">Binds 1 Mg(2+) ion per subunit.</text>
</comment>
<dbReference type="EC" id="2.7.1.71" evidence="7"/>
<dbReference type="AlphaFoldDB" id="A0A1F5S433"/>
<organism evidence="8 9">
    <name type="scientific">Candidatus Falkowbacteria bacterium RBG_13_39_14</name>
    <dbReference type="NCBI Taxonomy" id="1797985"/>
    <lineage>
        <taxon>Bacteria</taxon>
        <taxon>Candidatus Falkowiibacteriota</taxon>
    </lineage>
</organism>
<dbReference type="InterPro" id="IPR000623">
    <property type="entry name" value="Shikimate_kinase/TSH1"/>
</dbReference>
<comment type="pathway">
    <text evidence="7">Metabolic intermediate biosynthesis; chorismate biosynthesis; chorismate from D-erythrose 4-phosphate and phosphoenolpyruvate: step 5/7.</text>
</comment>
<comment type="subcellular location">
    <subcellularLocation>
        <location evidence="7">Cytoplasm</location>
    </subcellularLocation>
</comment>
<evidence type="ECO:0000256" key="7">
    <source>
        <dbReference type="HAMAP-Rule" id="MF_00109"/>
    </source>
</evidence>
<dbReference type="GO" id="GO:0009423">
    <property type="term" value="P:chorismate biosynthetic process"/>
    <property type="evidence" value="ECO:0007669"/>
    <property type="project" value="UniProtKB-UniRule"/>
</dbReference>
<evidence type="ECO:0000313" key="9">
    <source>
        <dbReference type="Proteomes" id="UP000178323"/>
    </source>
</evidence>
<feature type="binding site" evidence="7">
    <location>
        <position position="21"/>
    </location>
    <ligand>
        <name>Mg(2+)</name>
        <dbReference type="ChEBI" id="CHEBI:18420"/>
    </ligand>
</feature>
<sequence>MKEIKDMRHIIAMGFKKTGKTTLAKGLAREFNLPFLDIDDMIEEEHEKRSGEKLSFREIAKKYGYDTYFRKLEHEMLKKALNELESQGVIALGGGTAFREENRELLKNHLCVNVIGDKDSVYERIMKKGRPVFFPEGMGDREAFDYLWDMRQVVYKNLANLEVSFDGTLEEAIGEFKEKYNPNPRIISECPENELLSELL</sequence>
<comment type="catalytic activity">
    <reaction evidence="7">
        <text>shikimate + ATP = 3-phosphoshikimate + ADP + H(+)</text>
        <dbReference type="Rhea" id="RHEA:13121"/>
        <dbReference type="ChEBI" id="CHEBI:15378"/>
        <dbReference type="ChEBI" id="CHEBI:30616"/>
        <dbReference type="ChEBI" id="CHEBI:36208"/>
        <dbReference type="ChEBI" id="CHEBI:145989"/>
        <dbReference type="ChEBI" id="CHEBI:456216"/>
        <dbReference type="EC" id="2.7.1.71"/>
    </reaction>
</comment>
<keyword evidence="4 7" id="KW-0418">Kinase</keyword>
<keyword evidence="7" id="KW-0460">Magnesium</keyword>
<dbReference type="Gene3D" id="3.40.50.300">
    <property type="entry name" value="P-loop containing nucleotide triphosphate hydrolases"/>
    <property type="match status" value="1"/>
</dbReference>
<comment type="caution">
    <text evidence="8">The sequence shown here is derived from an EMBL/GenBank/DDBJ whole genome shotgun (WGS) entry which is preliminary data.</text>
</comment>
<dbReference type="GO" id="GO:0005524">
    <property type="term" value="F:ATP binding"/>
    <property type="evidence" value="ECO:0007669"/>
    <property type="project" value="UniProtKB-UniRule"/>
</dbReference>
<keyword evidence="2 7" id="KW-0808">Transferase</keyword>
<keyword evidence="5 7" id="KW-0067">ATP-binding</keyword>
<evidence type="ECO:0000256" key="5">
    <source>
        <dbReference type="ARBA" id="ARBA00022840"/>
    </source>
</evidence>
<accession>A0A1F5S433</accession>
<comment type="caution">
    <text evidence="7">Lacks conserved residue(s) required for the propagation of feature annotation.</text>
</comment>
<comment type="subunit">
    <text evidence="7">Monomer.</text>
</comment>
<dbReference type="GO" id="GO:0009073">
    <property type="term" value="P:aromatic amino acid family biosynthetic process"/>
    <property type="evidence" value="ECO:0007669"/>
    <property type="project" value="UniProtKB-KW"/>
</dbReference>
<keyword evidence="3 7" id="KW-0547">Nucleotide-binding</keyword>
<feature type="binding site" evidence="7">
    <location>
        <position position="70"/>
    </location>
    <ligand>
        <name>substrate</name>
    </ligand>
</feature>
<dbReference type="UniPathway" id="UPA00053">
    <property type="reaction ID" value="UER00088"/>
</dbReference>
<keyword evidence="7" id="KW-0479">Metal-binding</keyword>
<dbReference type="STRING" id="1797985.A2Y83_00220"/>
<evidence type="ECO:0000313" key="8">
    <source>
        <dbReference type="EMBL" id="OGF21460.1"/>
    </source>
</evidence>
<dbReference type="GO" id="GO:0000287">
    <property type="term" value="F:magnesium ion binding"/>
    <property type="evidence" value="ECO:0007669"/>
    <property type="project" value="UniProtKB-UniRule"/>
</dbReference>
<comment type="function">
    <text evidence="7">Catalyzes the specific phosphorylation of the 3-hydroxyl group of shikimic acid using ATP as a cosubstrate.</text>
</comment>
<dbReference type="SUPFAM" id="SSF52540">
    <property type="entry name" value="P-loop containing nucleoside triphosphate hydrolases"/>
    <property type="match status" value="1"/>
</dbReference>
<dbReference type="Pfam" id="PF01202">
    <property type="entry name" value="SKI"/>
    <property type="match status" value="1"/>
</dbReference>
<feature type="binding site" evidence="7">
    <location>
        <begin position="17"/>
        <end position="22"/>
    </location>
    <ligand>
        <name>ATP</name>
        <dbReference type="ChEBI" id="CHEBI:30616"/>
    </ligand>
</feature>
<dbReference type="GO" id="GO:0005829">
    <property type="term" value="C:cytosol"/>
    <property type="evidence" value="ECO:0007669"/>
    <property type="project" value="TreeGrafter"/>
</dbReference>
<feature type="binding site" evidence="7">
    <location>
        <position position="94"/>
    </location>
    <ligand>
        <name>substrate</name>
    </ligand>
</feature>